<dbReference type="GO" id="GO:0032153">
    <property type="term" value="C:cell division site"/>
    <property type="evidence" value="ECO:0007669"/>
    <property type="project" value="TreeGrafter"/>
</dbReference>
<dbReference type="InterPro" id="IPR036192">
    <property type="entry name" value="Cell_div_ZapA-like_sf"/>
</dbReference>
<name>A0A420X0P9_9GAMM</name>
<keyword evidence="6 12" id="KW-0175">Coiled coil</keyword>
<reference evidence="13 14" key="1">
    <citation type="submission" date="2018-10" db="EMBL/GenBank/DDBJ databases">
        <title>Genomic Encyclopedia of Type Strains, Phase IV (KMG-IV): sequencing the most valuable type-strain genomes for metagenomic binning, comparative biology and taxonomic classification.</title>
        <authorList>
            <person name="Goeker M."/>
        </authorList>
    </citation>
    <scope>NUCLEOTIDE SEQUENCE [LARGE SCALE GENOMIC DNA]</scope>
    <source>
        <strain evidence="13 14">DSM 23229</strain>
    </source>
</reference>
<dbReference type="GO" id="GO:0005829">
    <property type="term" value="C:cytosol"/>
    <property type="evidence" value="ECO:0007669"/>
    <property type="project" value="TreeGrafter"/>
</dbReference>
<dbReference type="GO" id="GO:0000917">
    <property type="term" value="P:division septum assembly"/>
    <property type="evidence" value="ECO:0007669"/>
    <property type="project" value="UniProtKB-KW"/>
</dbReference>
<evidence type="ECO:0000256" key="12">
    <source>
        <dbReference type="SAM" id="Coils"/>
    </source>
</evidence>
<evidence type="ECO:0000313" key="14">
    <source>
        <dbReference type="Proteomes" id="UP000281975"/>
    </source>
</evidence>
<comment type="caution">
    <text evidence="13">The sequence shown here is derived from an EMBL/GenBank/DDBJ whole genome shotgun (WGS) entry which is preliminary data.</text>
</comment>
<dbReference type="Proteomes" id="UP000281975">
    <property type="component" value="Unassembled WGS sequence"/>
</dbReference>
<dbReference type="GO" id="GO:0030428">
    <property type="term" value="C:cell septum"/>
    <property type="evidence" value="ECO:0007669"/>
    <property type="project" value="TreeGrafter"/>
</dbReference>
<dbReference type="Gene3D" id="3.30.160.880">
    <property type="entry name" value="Cell division protein ZapA protomer, N-terminal domain"/>
    <property type="match status" value="1"/>
</dbReference>
<dbReference type="GO" id="GO:0043093">
    <property type="term" value="P:FtsZ-dependent cytokinesis"/>
    <property type="evidence" value="ECO:0007669"/>
    <property type="project" value="TreeGrafter"/>
</dbReference>
<proteinExistence type="inferred from homology"/>
<dbReference type="AlphaFoldDB" id="A0A420X0P9"/>
<evidence type="ECO:0000256" key="7">
    <source>
        <dbReference type="ARBA" id="ARBA00023210"/>
    </source>
</evidence>
<feature type="coiled-coil region" evidence="12">
    <location>
        <begin position="68"/>
        <end position="95"/>
    </location>
</feature>
<comment type="subcellular location">
    <subcellularLocation>
        <location evidence="1">Cytoplasm</location>
    </subcellularLocation>
</comment>
<protein>
    <recommendedName>
        <fullName evidence="3">Cell division protein ZapA</fullName>
    </recommendedName>
    <alternativeName>
        <fullName evidence="11">Z ring-associated protein ZapA</fullName>
    </alternativeName>
</protein>
<dbReference type="GO" id="GO:0000921">
    <property type="term" value="P:septin ring assembly"/>
    <property type="evidence" value="ECO:0007669"/>
    <property type="project" value="TreeGrafter"/>
</dbReference>
<keyword evidence="7" id="KW-0717">Septation</keyword>
<comment type="similarity">
    <text evidence="2">Belongs to the ZapA family. Type 1 subfamily.</text>
</comment>
<sequence>MSEGPRQTVEISLMGQTYVVSCAPGEEEELAQAARYLDQAMNGIQSRGRTISIDKVAMMAGLNITHELIREMAARKALEERLARLSEQLEQGLEHRNRNNSA</sequence>
<dbReference type="RefSeq" id="WP_121170329.1">
    <property type="nucleotide sequence ID" value="NZ_RBIN01000001.1"/>
</dbReference>
<evidence type="ECO:0000256" key="1">
    <source>
        <dbReference type="ARBA" id="ARBA00004496"/>
    </source>
</evidence>
<dbReference type="EMBL" id="RBIN01000001">
    <property type="protein sequence ID" value="RKR07344.1"/>
    <property type="molecule type" value="Genomic_DNA"/>
</dbReference>
<dbReference type="Gene3D" id="1.20.5.50">
    <property type="match status" value="1"/>
</dbReference>
<evidence type="ECO:0000256" key="6">
    <source>
        <dbReference type="ARBA" id="ARBA00023054"/>
    </source>
</evidence>
<evidence type="ECO:0000256" key="5">
    <source>
        <dbReference type="ARBA" id="ARBA00022618"/>
    </source>
</evidence>
<comment type="function">
    <text evidence="9">Activator of cell division through the inhibition of FtsZ GTPase activity, therefore promoting FtsZ assembly into bundles of protofilaments necessary for the formation of the division Z ring. It is recruited early at mid-cell but it is not essential for cell division.</text>
</comment>
<evidence type="ECO:0000256" key="11">
    <source>
        <dbReference type="ARBA" id="ARBA00033158"/>
    </source>
</evidence>
<gene>
    <name evidence="13" type="ORF">C7446_0156</name>
</gene>
<dbReference type="Pfam" id="PF05164">
    <property type="entry name" value="ZapA"/>
    <property type="match status" value="1"/>
</dbReference>
<dbReference type="OrthoDB" id="5772359at2"/>
<evidence type="ECO:0000256" key="3">
    <source>
        <dbReference type="ARBA" id="ARBA00015195"/>
    </source>
</evidence>
<evidence type="ECO:0000256" key="8">
    <source>
        <dbReference type="ARBA" id="ARBA00023306"/>
    </source>
</evidence>
<evidence type="ECO:0000256" key="10">
    <source>
        <dbReference type="ARBA" id="ARBA00026068"/>
    </source>
</evidence>
<organism evidence="13 14">
    <name type="scientific">Kushneria sinocarnis</name>
    <dbReference type="NCBI Taxonomy" id="595502"/>
    <lineage>
        <taxon>Bacteria</taxon>
        <taxon>Pseudomonadati</taxon>
        <taxon>Pseudomonadota</taxon>
        <taxon>Gammaproteobacteria</taxon>
        <taxon>Oceanospirillales</taxon>
        <taxon>Halomonadaceae</taxon>
        <taxon>Kushneria</taxon>
    </lineage>
</organism>
<keyword evidence="8" id="KW-0131">Cell cycle</keyword>
<dbReference type="InterPro" id="IPR042233">
    <property type="entry name" value="Cell_div_ZapA_N"/>
</dbReference>
<dbReference type="PANTHER" id="PTHR34981">
    <property type="entry name" value="CELL DIVISION PROTEIN ZAPA"/>
    <property type="match status" value="1"/>
</dbReference>
<keyword evidence="14" id="KW-1185">Reference proteome</keyword>
<dbReference type="InterPro" id="IPR007838">
    <property type="entry name" value="Cell_div_ZapA-like"/>
</dbReference>
<accession>A0A420X0P9</accession>
<evidence type="ECO:0000256" key="4">
    <source>
        <dbReference type="ARBA" id="ARBA00022490"/>
    </source>
</evidence>
<dbReference type="SUPFAM" id="SSF102829">
    <property type="entry name" value="Cell division protein ZapA-like"/>
    <property type="match status" value="1"/>
</dbReference>
<evidence type="ECO:0000256" key="2">
    <source>
        <dbReference type="ARBA" id="ARBA00010074"/>
    </source>
</evidence>
<dbReference type="PANTHER" id="PTHR34981:SF1">
    <property type="entry name" value="CELL DIVISION PROTEIN ZAPA"/>
    <property type="match status" value="1"/>
</dbReference>
<keyword evidence="4" id="KW-0963">Cytoplasm</keyword>
<comment type="subunit">
    <text evidence="10">Homodimer. Interacts with FtsZ.</text>
</comment>
<evidence type="ECO:0000313" key="13">
    <source>
        <dbReference type="EMBL" id="RKR07344.1"/>
    </source>
</evidence>
<evidence type="ECO:0000256" key="9">
    <source>
        <dbReference type="ARBA" id="ARBA00024910"/>
    </source>
</evidence>
<keyword evidence="5 13" id="KW-0132">Cell division</keyword>